<evidence type="ECO:0000313" key="2">
    <source>
        <dbReference type="Proteomes" id="UP000249890"/>
    </source>
</evidence>
<protein>
    <submittedName>
        <fullName evidence="1">Uncharacterized protein</fullName>
    </submittedName>
</protein>
<proteinExistence type="predicted"/>
<dbReference type="AlphaFoldDB" id="A0A2Z2KGZ1"/>
<keyword evidence="2" id="KW-1185">Reference proteome</keyword>
<reference evidence="1 2" key="1">
    <citation type="submission" date="2017-06" db="EMBL/GenBank/DDBJ databases">
        <title>Complete genome sequence of Paenibacillus donghaensis KCTC 13049T isolated from East Sea sediment, South Korea.</title>
        <authorList>
            <person name="Jung B.K."/>
            <person name="Hong S.-J."/>
            <person name="Shin J.-H."/>
        </authorList>
    </citation>
    <scope>NUCLEOTIDE SEQUENCE [LARGE SCALE GENOMIC DNA]</scope>
    <source>
        <strain evidence="1 2">KCTC 13049</strain>
    </source>
</reference>
<accession>A0A2Z2KGZ1</accession>
<gene>
    <name evidence="1" type="ORF">B9T62_34995</name>
</gene>
<dbReference type="Proteomes" id="UP000249890">
    <property type="component" value="Chromosome"/>
</dbReference>
<dbReference type="KEGG" id="pdh:B9T62_34995"/>
<sequence length="87" mass="8368">MSATYVGRGYVTPNATACPGYVCALNGPCGGNACGAAACGAVSCGLDACGTAACATNACLLNFCAADACWVNLTPLPGPFEAPGSKV</sequence>
<organism evidence="1 2">
    <name type="scientific">Paenibacillus donghaensis</name>
    <dbReference type="NCBI Taxonomy" id="414771"/>
    <lineage>
        <taxon>Bacteria</taxon>
        <taxon>Bacillati</taxon>
        <taxon>Bacillota</taxon>
        <taxon>Bacilli</taxon>
        <taxon>Bacillales</taxon>
        <taxon>Paenibacillaceae</taxon>
        <taxon>Paenibacillus</taxon>
    </lineage>
</organism>
<dbReference type="NCBIfam" id="NF038108">
    <property type="entry name" value="RiPP_NF038108"/>
    <property type="match status" value="1"/>
</dbReference>
<dbReference type="EMBL" id="CP021780">
    <property type="protein sequence ID" value="ASA25484.1"/>
    <property type="molecule type" value="Genomic_DNA"/>
</dbReference>
<name>A0A2Z2KGZ1_9BACL</name>
<evidence type="ECO:0000313" key="1">
    <source>
        <dbReference type="EMBL" id="ASA25484.1"/>
    </source>
</evidence>
<dbReference type="RefSeq" id="WP_087919447.1">
    <property type="nucleotide sequence ID" value="NZ_CP021780.1"/>
</dbReference>